<dbReference type="GO" id="GO:0005198">
    <property type="term" value="F:structural molecule activity"/>
    <property type="evidence" value="ECO:0007669"/>
    <property type="project" value="InterPro"/>
</dbReference>
<dbReference type="EMBL" id="HF679131">
    <property type="protein sequence ID" value="CCU55430.1"/>
    <property type="molecule type" value="Genomic_DNA"/>
</dbReference>
<accession>A0A916KP27</accession>
<dbReference type="OrthoDB" id="20937at10239"/>
<dbReference type="GO" id="GO:0050482">
    <property type="term" value="P:arachidonate secretion"/>
    <property type="evidence" value="ECO:0007669"/>
    <property type="project" value="InterPro"/>
</dbReference>
<evidence type="ECO:0000259" key="1">
    <source>
        <dbReference type="Pfam" id="PF08398"/>
    </source>
</evidence>
<organism evidence="2 3">
    <name type="scientific">Adoxophyes honmai entomopoxvirus 'L'</name>
    <dbReference type="NCBI Taxonomy" id="1293540"/>
    <lineage>
        <taxon>Viruses</taxon>
        <taxon>Varidnaviria</taxon>
        <taxon>Bamfordvirae</taxon>
        <taxon>Nucleocytoviricota</taxon>
        <taxon>Pokkesviricetes</taxon>
        <taxon>Chitovirales</taxon>
        <taxon>Poxviridae</taxon>
        <taxon>Entomopoxvirinae</taxon>
        <taxon>Betaentomopoxvirus</taxon>
        <taxon>Betaentomopoxvirus ahonmai</taxon>
    </lineage>
</organism>
<dbReference type="GeneID" id="15614038"/>
<dbReference type="GO" id="GO:0004623">
    <property type="term" value="F:phospholipase A2 activity"/>
    <property type="evidence" value="ECO:0007669"/>
    <property type="project" value="InterPro"/>
</dbReference>
<dbReference type="Gene3D" id="1.20.90.10">
    <property type="entry name" value="Phospholipase A2 domain"/>
    <property type="match status" value="1"/>
</dbReference>
<sequence>MECEICKNYYITKFTSISLDNIIILTIECDKCSHNTQFNIKIPKEYYKDKKITPLHLPKYNYCGPYTNVIKNIVQDVKPYNDIDTQCLLHDLSYHMYKDNTSRCKADVNLIKYLNNLTKKSVSKHIIKLVLDIKNIFAK</sequence>
<dbReference type="RefSeq" id="YP_008003932.1">
    <property type="nucleotide sequence ID" value="NC_021247.1"/>
</dbReference>
<keyword evidence="3" id="KW-1185">Reference proteome</keyword>
<evidence type="ECO:0000313" key="3">
    <source>
        <dbReference type="Proteomes" id="UP000792575"/>
    </source>
</evidence>
<feature type="domain" description="Phospholipase A2-like" evidence="1">
    <location>
        <begin position="54"/>
        <end position="134"/>
    </location>
</feature>
<dbReference type="InterPro" id="IPR036444">
    <property type="entry name" value="PLipase_A2_dom_sf"/>
</dbReference>
<dbReference type="KEGG" id="vg:15614038"/>
<name>A0A916KP27_9POXV</name>
<dbReference type="Pfam" id="PF08398">
    <property type="entry name" value="Phospholip_A2_4"/>
    <property type="match status" value="1"/>
</dbReference>
<protein>
    <recommendedName>
        <fullName evidence="1">Phospholipase A2-like domain-containing protein</fullName>
    </recommendedName>
</protein>
<evidence type="ECO:0000313" key="2">
    <source>
        <dbReference type="EMBL" id="CCU55430.1"/>
    </source>
</evidence>
<dbReference type="Proteomes" id="UP000792575">
    <property type="component" value="Genome"/>
</dbReference>
<gene>
    <name evidence="2" type="ORF">AHEV_109</name>
</gene>
<dbReference type="GO" id="GO:0006644">
    <property type="term" value="P:phospholipid metabolic process"/>
    <property type="evidence" value="ECO:0007669"/>
    <property type="project" value="InterPro"/>
</dbReference>
<reference evidence="2" key="1">
    <citation type="journal article" date="2013" name="J. Virol.">
        <title>New Insights into the Evolution of Entomopoxvirinae from the Complete Genome Sequences of Four Entomopoxviruses Infecting Adoxophyes honmai, Choristoneura biennis, Choristoneura rosaceana, and Mythimna separata.</title>
        <authorList>
            <person name="Theze J."/>
            <person name="Takatsuka J."/>
            <person name="Li Z."/>
            <person name="Gallais J."/>
            <person name="Doucet D."/>
            <person name="Arif B."/>
            <person name="Nakai M."/>
            <person name="Herniou E.A."/>
        </authorList>
    </citation>
    <scope>NUCLEOTIDE SEQUENCE</scope>
    <source>
        <strain evidence="2">Tokyo</strain>
    </source>
</reference>
<dbReference type="InterPro" id="IPR013607">
    <property type="entry name" value="Phospholipase_A2-like"/>
</dbReference>
<proteinExistence type="predicted"/>